<proteinExistence type="predicted"/>
<evidence type="ECO:0000256" key="1">
    <source>
        <dbReference type="SAM" id="Phobius"/>
    </source>
</evidence>
<sequence length="185" mass="20907">MWYGDTLWPTLVAIGSVAALAGVIWWDRRRPIFLMVALACIPAAIVAIVVEQRIVTPREQVTASLHNLIRDFEKQDSAAVTEAISGRSPELQRLAERAVEKVKIENIRVTDVNAEISGEDVLRARVHFRLSADVVYSGVARMARQPTRWMGSWEQEADGKWRLFEIDQLDPLTGEPTLQARQYIN</sequence>
<protein>
    <recommendedName>
        <fullName evidence="4">Tim44-like domain protein</fullName>
    </recommendedName>
</protein>
<evidence type="ECO:0000313" key="3">
    <source>
        <dbReference type="Proteomes" id="UP000315700"/>
    </source>
</evidence>
<accession>A0A517SBL7</accession>
<keyword evidence="1" id="KW-0812">Transmembrane</keyword>
<dbReference type="InParanoid" id="A0A517SBL7"/>
<reference evidence="2 3" key="1">
    <citation type="submission" date="2019-02" db="EMBL/GenBank/DDBJ databases">
        <title>Deep-cultivation of Planctomycetes and their phenomic and genomic characterization uncovers novel biology.</title>
        <authorList>
            <person name="Wiegand S."/>
            <person name="Jogler M."/>
            <person name="Boedeker C."/>
            <person name="Pinto D."/>
            <person name="Vollmers J."/>
            <person name="Rivas-Marin E."/>
            <person name="Kohn T."/>
            <person name="Peeters S.H."/>
            <person name="Heuer A."/>
            <person name="Rast P."/>
            <person name="Oberbeckmann S."/>
            <person name="Bunk B."/>
            <person name="Jeske O."/>
            <person name="Meyerdierks A."/>
            <person name="Storesund J.E."/>
            <person name="Kallscheuer N."/>
            <person name="Luecker S."/>
            <person name="Lage O.M."/>
            <person name="Pohl T."/>
            <person name="Merkel B.J."/>
            <person name="Hornburger P."/>
            <person name="Mueller R.-W."/>
            <person name="Bruemmer F."/>
            <person name="Labrenz M."/>
            <person name="Spormann A.M."/>
            <person name="Op den Camp H."/>
            <person name="Overmann J."/>
            <person name="Amann R."/>
            <person name="Jetten M.S.M."/>
            <person name="Mascher T."/>
            <person name="Medema M.H."/>
            <person name="Devos D.P."/>
            <person name="Kaster A.-K."/>
            <person name="Ovreas L."/>
            <person name="Rohde M."/>
            <person name="Galperin M.Y."/>
            <person name="Jogler C."/>
        </authorList>
    </citation>
    <scope>NUCLEOTIDE SEQUENCE [LARGE SCALE GENOMIC DNA]</scope>
    <source>
        <strain evidence="2 3">Pan44</strain>
    </source>
</reference>
<dbReference type="RefSeq" id="WP_145028769.1">
    <property type="nucleotide sequence ID" value="NZ_CP036271.1"/>
</dbReference>
<keyword evidence="3" id="KW-1185">Reference proteome</keyword>
<organism evidence="2 3">
    <name type="scientific">Caulifigura coniformis</name>
    <dbReference type="NCBI Taxonomy" id="2527983"/>
    <lineage>
        <taxon>Bacteria</taxon>
        <taxon>Pseudomonadati</taxon>
        <taxon>Planctomycetota</taxon>
        <taxon>Planctomycetia</taxon>
        <taxon>Planctomycetales</taxon>
        <taxon>Planctomycetaceae</taxon>
        <taxon>Caulifigura</taxon>
    </lineage>
</organism>
<dbReference type="OrthoDB" id="214920at2"/>
<evidence type="ECO:0000313" key="2">
    <source>
        <dbReference type="EMBL" id="QDT53508.1"/>
    </source>
</evidence>
<name>A0A517SBL7_9PLAN</name>
<dbReference type="KEGG" id="ccos:Pan44_15300"/>
<keyword evidence="1" id="KW-1133">Transmembrane helix</keyword>
<gene>
    <name evidence="2" type="ORF">Pan44_15300</name>
</gene>
<dbReference type="EMBL" id="CP036271">
    <property type="protein sequence ID" value="QDT53508.1"/>
    <property type="molecule type" value="Genomic_DNA"/>
</dbReference>
<feature type="transmembrane region" description="Helical" evidence="1">
    <location>
        <begin position="32"/>
        <end position="50"/>
    </location>
</feature>
<dbReference type="Proteomes" id="UP000315700">
    <property type="component" value="Chromosome"/>
</dbReference>
<dbReference type="AlphaFoldDB" id="A0A517SBL7"/>
<evidence type="ECO:0008006" key="4">
    <source>
        <dbReference type="Google" id="ProtNLM"/>
    </source>
</evidence>
<keyword evidence="1" id="KW-0472">Membrane</keyword>
<feature type="transmembrane region" description="Helical" evidence="1">
    <location>
        <begin position="6"/>
        <end position="25"/>
    </location>
</feature>